<evidence type="ECO:0000313" key="2">
    <source>
        <dbReference type="EMBL" id="SFW52124.1"/>
    </source>
</evidence>
<sequence>MKISWKRTLIWTGASIVMFAIPITFVFAPFAAMTAVCYLSASVAETISKNVKPYIPYSIAAVLQAIIVTLWLSSDIDPAKSDGFEVTGALTLIVVYDVFLLIMAAIVYFRGRSSDKKECSYMEQNKEETL</sequence>
<keyword evidence="1" id="KW-1133">Transmembrane helix</keyword>
<gene>
    <name evidence="2" type="ORF">SAMN02910280_0224</name>
</gene>
<feature type="transmembrane region" description="Helical" evidence="1">
    <location>
        <begin position="16"/>
        <end position="41"/>
    </location>
</feature>
<feature type="transmembrane region" description="Helical" evidence="1">
    <location>
        <begin position="53"/>
        <end position="74"/>
    </location>
</feature>
<dbReference type="RefSeq" id="WP_072301273.1">
    <property type="nucleotide sequence ID" value="NZ_CAMIZA010000029.1"/>
</dbReference>
<keyword evidence="1" id="KW-0472">Membrane</keyword>
<protein>
    <submittedName>
        <fullName evidence="2">Uncharacterized protein</fullName>
    </submittedName>
</protein>
<dbReference type="Proteomes" id="UP000183461">
    <property type="component" value="Unassembled WGS sequence"/>
</dbReference>
<dbReference type="AlphaFoldDB" id="A0A1K1PXB3"/>
<proteinExistence type="predicted"/>
<evidence type="ECO:0000313" key="3">
    <source>
        <dbReference type="Proteomes" id="UP000183461"/>
    </source>
</evidence>
<keyword evidence="1" id="KW-0812">Transmembrane</keyword>
<name>A0A1K1PXB3_RUMFL</name>
<reference evidence="2 3" key="1">
    <citation type="submission" date="2016-11" db="EMBL/GenBank/DDBJ databases">
        <authorList>
            <person name="Jaros S."/>
            <person name="Januszkiewicz K."/>
            <person name="Wedrychowicz H."/>
        </authorList>
    </citation>
    <scope>NUCLEOTIDE SEQUENCE [LARGE SCALE GENOMIC DNA]</scope>
    <source>
        <strain evidence="2 3">YL228</strain>
    </source>
</reference>
<evidence type="ECO:0000256" key="1">
    <source>
        <dbReference type="SAM" id="Phobius"/>
    </source>
</evidence>
<organism evidence="2 3">
    <name type="scientific">Ruminococcus flavefaciens</name>
    <dbReference type="NCBI Taxonomy" id="1265"/>
    <lineage>
        <taxon>Bacteria</taxon>
        <taxon>Bacillati</taxon>
        <taxon>Bacillota</taxon>
        <taxon>Clostridia</taxon>
        <taxon>Eubacteriales</taxon>
        <taxon>Oscillospiraceae</taxon>
        <taxon>Ruminococcus</taxon>
    </lineage>
</organism>
<accession>A0A1K1PXB3</accession>
<dbReference type="EMBL" id="FPIP01000011">
    <property type="protein sequence ID" value="SFW52124.1"/>
    <property type="molecule type" value="Genomic_DNA"/>
</dbReference>
<feature type="transmembrane region" description="Helical" evidence="1">
    <location>
        <begin position="86"/>
        <end position="109"/>
    </location>
</feature>